<proteinExistence type="predicted"/>
<keyword evidence="3" id="KW-1185">Reference proteome</keyword>
<reference evidence="2 3" key="1">
    <citation type="journal article" date="2017" name="Gigascience">
        <title>Draft genome of the honey bee ectoparasitic mite, Tropilaelaps mercedesae, is shaped by the parasitic life history.</title>
        <authorList>
            <person name="Dong X."/>
            <person name="Armstrong S.D."/>
            <person name="Xia D."/>
            <person name="Makepeace B.L."/>
            <person name="Darby A.C."/>
            <person name="Kadowaki T."/>
        </authorList>
    </citation>
    <scope>NUCLEOTIDE SEQUENCE [LARGE SCALE GENOMIC DNA]</scope>
    <source>
        <strain evidence="2">Wuxi-XJTLU</strain>
    </source>
</reference>
<accession>A0A1V9Y1M7</accession>
<name>A0A1V9Y1M7_9ACAR</name>
<feature type="region of interest" description="Disordered" evidence="1">
    <location>
        <begin position="93"/>
        <end position="117"/>
    </location>
</feature>
<feature type="compositionally biased region" description="Polar residues" evidence="1">
    <location>
        <begin position="108"/>
        <end position="117"/>
    </location>
</feature>
<evidence type="ECO:0000256" key="1">
    <source>
        <dbReference type="SAM" id="MobiDB-lite"/>
    </source>
</evidence>
<dbReference type="Proteomes" id="UP000192247">
    <property type="component" value="Unassembled WGS sequence"/>
</dbReference>
<dbReference type="EMBL" id="MNPL01000891">
    <property type="protein sequence ID" value="OQR79610.1"/>
    <property type="molecule type" value="Genomic_DNA"/>
</dbReference>
<evidence type="ECO:0000313" key="3">
    <source>
        <dbReference type="Proteomes" id="UP000192247"/>
    </source>
</evidence>
<gene>
    <name evidence="2" type="ORF">BIW11_05615</name>
</gene>
<protein>
    <submittedName>
        <fullName evidence="2">Uncharacterized protein</fullName>
    </submittedName>
</protein>
<organism evidence="2 3">
    <name type="scientific">Tropilaelaps mercedesae</name>
    <dbReference type="NCBI Taxonomy" id="418985"/>
    <lineage>
        <taxon>Eukaryota</taxon>
        <taxon>Metazoa</taxon>
        <taxon>Ecdysozoa</taxon>
        <taxon>Arthropoda</taxon>
        <taxon>Chelicerata</taxon>
        <taxon>Arachnida</taxon>
        <taxon>Acari</taxon>
        <taxon>Parasitiformes</taxon>
        <taxon>Mesostigmata</taxon>
        <taxon>Gamasina</taxon>
        <taxon>Dermanyssoidea</taxon>
        <taxon>Laelapidae</taxon>
        <taxon>Tropilaelaps</taxon>
    </lineage>
</organism>
<sequence>MVVSADRPQKAGGRSVAFTDERLCRMSGVDKMGASDFMPAGAGPGTVVAATLRVVQRRLTESAWPLQSMLINKSATQLTTGKERSTANLASALKSSASSLGSKERKQQQPGSSTFSRSNIIQNAQALQLLTGPRRNKAEQQKFVIDVHRGAVPVSRKGLLIRSPCVEKILGPKKIYHKLAVPKSNPGLTAGHRLPSGRSSPERAACKGTTRLA</sequence>
<evidence type="ECO:0000313" key="2">
    <source>
        <dbReference type="EMBL" id="OQR79610.1"/>
    </source>
</evidence>
<feature type="region of interest" description="Disordered" evidence="1">
    <location>
        <begin position="184"/>
        <end position="213"/>
    </location>
</feature>
<comment type="caution">
    <text evidence="2">The sequence shown here is derived from an EMBL/GenBank/DDBJ whole genome shotgun (WGS) entry which is preliminary data.</text>
</comment>
<dbReference type="InParanoid" id="A0A1V9Y1M7"/>
<dbReference type="AlphaFoldDB" id="A0A1V9Y1M7"/>